<dbReference type="EMBL" id="MK673511">
    <property type="protein sequence ID" value="QBZ70526.1"/>
    <property type="molecule type" value="Genomic_DNA"/>
</dbReference>
<protein>
    <recommendedName>
        <fullName evidence="6">Tail fiber assembly protein</fullName>
    </recommendedName>
</protein>
<dbReference type="InterPro" id="IPR003458">
    <property type="entry name" value="Phage_T4_Gp38_tail_assem"/>
</dbReference>
<dbReference type="GO" id="GO:0098004">
    <property type="term" value="P:virus tail fiber assembly"/>
    <property type="evidence" value="ECO:0007669"/>
    <property type="project" value="UniProtKB-KW"/>
</dbReference>
<evidence type="ECO:0000313" key="4">
    <source>
        <dbReference type="EMBL" id="QBZ70526.1"/>
    </source>
</evidence>
<keyword evidence="2" id="KW-1188">Viral release from host cell</keyword>
<dbReference type="RefSeq" id="YP_009821738.1">
    <property type="nucleotide sequence ID" value="NC_048179.1"/>
</dbReference>
<name>A0A4D6DXF3_9CAUD</name>
<keyword evidence="3" id="KW-1246">Viral tail fiber assembly</keyword>
<dbReference type="Proteomes" id="UP000297083">
    <property type="component" value="Segment"/>
</dbReference>
<accession>A0A4D6DXF3</accession>
<sequence length="180" mass="19770">MKIAKTFGPFTPRLPASESEEHMANTLGVAYLGAPDGRCWYDVIPELETECKGMHFVTVNDDKAVTAVSADASTLFPSGCYVMAVTGAPDAMVQRVGTWLFNGKGFELDPSVGIEQARRRKASALEEATLQVSILRDAVDSGKATDNEKRLFELWRDYRIAVNRLDINEGTVMKLPAKPE</sequence>
<evidence type="ECO:0008006" key="6">
    <source>
        <dbReference type="Google" id="ProtNLM"/>
    </source>
</evidence>
<evidence type="ECO:0000313" key="5">
    <source>
        <dbReference type="Proteomes" id="UP000297083"/>
    </source>
</evidence>
<dbReference type="Pfam" id="PF02413">
    <property type="entry name" value="Caudo_TAP"/>
    <property type="match status" value="1"/>
</dbReference>
<keyword evidence="2" id="KW-1245">Viral tail assembly</keyword>
<evidence type="ECO:0000256" key="1">
    <source>
        <dbReference type="ARBA" id="ARBA00008579"/>
    </source>
</evidence>
<dbReference type="GeneID" id="55013224"/>
<dbReference type="SMR" id="A0A4D6DXF3"/>
<evidence type="ECO:0000256" key="2">
    <source>
        <dbReference type="ARBA" id="ARBA00022465"/>
    </source>
</evidence>
<reference evidence="4 5" key="1">
    <citation type="submission" date="2019-03" db="EMBL/GenBank/DDBJ databases">
        <authorList>
            <person name="Connerton I.F."/>
            <person name="El-Shibiny A."/>
            <person name="Hooton S."/>
            <person name="Mohamed A."/>
            <person name="Taha O."/>
            <person name="E-Sherif H.M."/>
            <person name="Connerton P.L."/>
        </authorList>
    </citation>
    <scope>NUCLEOTIDE SEQUENCE [LARGE SCALE GENOMIC DNA]</scope>
</reference>
<organism evidence="4 5">
    <name type="scientific">Salmonella phage ZCSE2</name>
    <dbReference type="NCBI Taxonomy" id="2562175"/>
    <lineage>
        <taxon>Viruses</taxon>
        <taxon>Duplodnaviria</taxon>
        <taxon>Heunggongvirae</taxon>
        <taxon>Uroviricota</taxon>
        <taxon>Caudoviricetes</taxon>
        <taxon>Loughboroughvirus</taxon>
        <taxon>Loughboroughvirus ZCSE2</taxon>
    </lineage>
</organism>
<dbReference type="KEGG" id="vg:55013224"/>
<comment type="similarity">
    <text evidence="1">Belongs to the tfa family.</text>
</comment>
<proteinExistence type="inferred from homology"/>
<keyword evidence="5" id="KW-1185">Reference proteome</keyword>
<evidence type="ECO:0000256" key="3">
    <source>
        <dbReference type="ARBA" id="ARBA00023138"/>
    </source>
</evidence>